<dbReference type="FunFam" id="3.10.110.10:FF:000028">
    <property type="entry name" value="Probable ubiquitin-conjugating enzyme E2 23"/>
    <property type="match status" value="1"/>
</dbReference>
<dbReference type="Gene3D" id="3.10.110.10">
    <property type="entry name" value="Ubiquitin Conjugating Enzyme"/>
    <property type="match status" value="1"/>
</dbReference>
<evidence type="ECO:0000259" key="6">
    <source>
        <dbReference type="PROSITE" id="PS50127"/>
    </source>
</evidence>
<evidence type="ECO:0000256" key="3">
    <source>
        <dbReference type="ARBA" id="ARBA00022741"/>
    </source>
</evidence>
<keyword evidence="4" id="KW-0833">Ubl conjugation pathway</keyword>
<evidence type="ECO:0000256" key="1">
    <source>
        <dbReference type="ARBA" id="ARBA00012486"/>
    </source>
</evidence>
<evidence type="ECO:0000256" key="4">
    <source>
        <dbReference type="ARBA" id="ARBA00022786"/>
    </source>
</evidence>
<dbReference type="InterPro" id="IPR000608">
    <property type="entry name" value="UBC"/>
</dbReference>
<dbReference type="EC" id="2.3.2.23" evidence="1"/>
<dbReference type="Proteomes" id="UP000663760">
    <property type="component" value="Chromosome 17"/>
</dbReference>
<dbReference type="Pfam" id="PF00179">
    <property type="entry name" value="UQ_con"/>
    <property type="match status" value="1"/>
</dbReference>
<dbReference type="SUPFAM" id="SSF54495">
    <property type="entry name" value="UBC-like"/>
    <property type="match status" value="1"/>
</dbReference>
<keyword evidence="5" id="KW-0067">ATP-binding</keyword>
<keyword evidence="3" id="KW-0547">Nucleotide-binding</keyword>
<keyword evidence="2" id="KW-0808">Transferase</keyword>
<dbReference type="OrthoDB" id="47801at2759"/>
<dbReference type="PANTHER" id="PTHR46116:SF41">
    <property type="entry name" value="UBIQUITIN-CONJUGATING ENZYME E2 25-RELATED"/>
    <property type="match status" value="1"/>
</dbReference>
<protein>
    <recommendedName>
        <fullName evidence="1">E2 ubiquitin-conjugating enzyme</fullName>
        <ecNumber evidence="1">2.3.2.23</ecNumber>
    </recommendedName>
</protein>
<dbReference type="GO" id="GO:0005524">
    <property type="term" value="F:ATP binding"/>
    <property type="evidence" value="ECO:0007669"/>
    <property type="project" value="UniProtKB-KW"/>
</dbReference>
<keyword evidence="8" id="KW-1185">Reference proteome</keyword>
<name>A0A7I8LLS6_SPIIN</name>
<evidence type="ECO:0000313" key="7">
    <source>
        <dbReference type="EMBL" id="CAA7410204.1"/>
    </source>
</evidence>
<dbReference type="AlphaFoldDB" id="A0A7I8LLS6"/>
<dbReference type="EMBL" id="LR746280">
    <property type="protein sequence ID" value="CAA7410204.1"/>
    <property type="molecule type" value="Genomic_DNA"/>
</dbReference>
<dbReference type="CDD" id="cd23837">
    <property type="entry name" value="UBCc_UBE2O"/>
    <property type="match status" value="1"/>
</dbReference>
<sequence>MLFSPRHPPGQCSRSDSFLDLDAEASSAHWMFDRRDGERTRVSYNDAIGIKEDDDHSLLIFGQSTMNGKLKQVIVEDQNRNNPIEARKHVESQNWERYFVGSSSFNPSEADKPLENLNSTEENGTFINGDLWDDDDYEDEDDNYDDYAYENDAFDSHFNYDQAEKFDHLDFPPGVEATFPWWQKLTSDKGSICNKSIEVDKIDAKFKEFKQFDSVQDYSDHHFFKLESEAAATCVAKEPPKCWMKRIQYEWKLLQKDLPETIFIRVYEARMDLLRALIIGPSGTPYHDGLFFFDCFFPSTYPDSPPVVRYHSGGLRLNPNLYASGKVCLSLLGTWSGEGCEKWNPKTSTMLQVLVSIQALVLNANPYFNEPGYELSKSTRVGDMKSSAYNEDTFLLSCKTMLYSLRTPPKNFEDFVAGHFRKHGRGILVACRAYMNGAKVGSVEGDDTAPDLDEGGGSWPTQFKSLLKTLFEELLMEFTVKGADCSIFLAQKLRAGLEKSAGEVDTTLKL</sequence>
<evidence type="ECO:0000256" key="5">
    <source>
        <dbReference type="ARBA" id="ARBA00022840"/>
    </source>
</evidence>
<dbReference type="PROSITE" id="PS50127">
    <property type="entry name" value="UBC_2"/>
    <property type="match status" value="1"/>
</dbReference>
<evidence type="ECO:0000256" key="2">
    <source>
        <dbReference type="ARBA" id="ARBA00022679"/>
    </source>
</evidence>
<feature type="domain" description="UBC core" evidence="6">
    <location>
        <begin position="242"/>
        <end position="402"/>
    </location>
</feature>
<accession>A0A7I8LLS6</accession>
<evidence type="ECO:0000313" key="8">
    <source>
        <dbReference type="Proteomes" id="UP000663760"/>
    </source>
</evidence>
<dbReference type="InterPro" id="IPR016135">
    <property type="entry name" value="UBQ-conjugating_enzyme/RWD"/>
</dbReference>
<dbReference type="SMART" id="SM00212">
    <property type="entry name" value="UBCc"/>
    <property type="match status" value="1"/>
</dbReference>
<dbReference type="PANTHER" id="PTHR46116">
    <property type="entry name" value="(E3-INDEPENDENT) E2 UBIQUITIN-CONJUGATING ENZYME"/>
    <property type="match status" value="1"/>
</dbReference>
<gene>
    <name evidence="7" type="ORF">SI8410_17020882</name>
</gene>
<dbReference type="GO" id="GO:0061631">
    <property type="term" value="F:ubiquitin conjugating enzyme activity"/>
    <property type="evidence" value="ECO:0007669"/>
    <property type="project" value="UniProtKB-EC"/>
</dbReference>
<organism evidence="7 8">
    <name type="scientific">Spirodela intermedia</name>
    <name type="common">Intermediate duckweed</name>
    <dbReference type="NCBI Taxonomy" id="51605"/>
    <lineage>
        <taxon>Eukaryota</taxon>
        <taxon>Viridiplantae</taxon>
        <taxon>Streptophyta</taxon>
        <taxon>Embryophyta</taxon>
        <taxon>Tracheophyta</taxon>
        <taxon>Spermatophyta</taxon>
        <taxon>Magnoliopsida</taxon>
        <taxon>Liliopsida</taxon>
        <taxon>Araceae</taxon>
        <taxon>Lemnoideae</taxon>
        <taxon>Spirodela</taxon>
    </lineage>
</organism>
<proteinExistence type="predicted"/>
<reference evidence="7" key="1">
    <citation type="submission" date="2020-02" db="EMBL/GenBank/DDBJ databases">
        <authorList>
            <person name="Scholz U."/>
            <person name="Mascher M."/>
            <person name="Fiebig A."/>
        </authorList>
    </citation>
    <scope>NUCLEOTIDE SEQUENCE</scope>
</reference>